<accession>A0A0B2VTP5</accession>
<protein>
    <submittedName>
        <fullName evidence="3">Nascent polypeptide-associated complex subunit alpha</fullName>
    </submittedName>
</protein>
<dbReference type="SMART" id="SM01407">
    <property type="entry name" value="NAC"/>
    <property type="match status" value="1"/>
</dbReference>
<dbReference type="OMA" id="VICITTH"/>
<reference evidence="3 4" key="1">
    <citation type="submission" date="2014-11" db="EMBL/GenBank/DDBJ databases">
        <title>Genetic blueprint of the zoonotic pathogen Toxocara canis.</title>
        <authorList>
            <person name="Zhu X.-Q."/>
            <person name="Korhonen P.K."/>
            <person name="Cai H."/>
            <person name="Young N.D."/>
            <person name="Nejsum P."/>
            <person name="von Samson-Himmelstjerna G."/>
            <person name="Boag P.R."/>
            <person name="Tan P."/>
            <person name="Li Q."/>
            <person name="Min J."/>
            <person name="Yang Y."/>
            <person name="Wang X."/>
            <person name="Fang X."/>
            <person name="Hall R.S."/>
            <person name="Hofmann A."/>
            <person name="Sternberg P.W."/>
            <person name="Jex A.R."/>
            <person name="Gasser R.B."/>
        </authorList>
    </citation>
    <scope>NUCLEOTIDE SEQUENCE [LARGE SCALE GENOMIC DNA]</scope>
    <source>
        <strain evidence="3">PN_DK_2014</strain>
    </source>
</reference>
<dbReference type="EMBL" id="JPKZ01000509">
    <property type="protein sequence ID" value="KHN86921.1"/>
    <property type="molecule type" value="Genomic_DNA"/>
</dbReference>
<dbReference type="FunFam" id="2.20.70.30:FF:000002">
    <property type="entry name" value="Nascent polypeptide-associated complex (NAC), alpha subunit"/>
    <property type="match status" value="1"/>
</dbReference>
<feature type="region of interest" description="Disordered" evidence="1">
    <location>
        <begin position="38"/>
        <end position="105"/>
    </location>
</feature>
<dbReference type="STRING" id="6265.A0A0B2VTP5"/>
<keyword evidence="4" id="KW-1185">Reference proteome</keyword>
<dbReference type="AlphaFoldDB" id="A0A0B2VTP5"/>
<name>A0A0B2VTP5_TOXCA</name>
<gene>
    <name evidence="3" type="primary">Y65B4BR.5</name>
    <name evidence="3" type="ORF">Tcan_15106</name>
</gene>
<feature type="compositionally biased region" description="Acidic residues" evidence="1">
    <location>
        <begin position="60"/>
        <end position="75"/>
    </location>
</feature>
<dbReference type="CDD" id="cd14358">
    <property type="entry name" value="UBA_NAC_euk"/>
    <property type="match status" value="1"/>
</dbReference>
<dbReference type="InterPro" id="IPR038187">
    <property type="entry name" value="NAC_A/B_dom_sf"/>
</dbReference>
<dbReference type="Proteomes" id="UP000031036">
    <property type="component" value="Unassembled WGS sequence"/>
</dbReference>
<dbReference type="Pfam" id="PF01849">
    <property type="entry name" value="NAC"/>
    <property type="match status" value="1"/>
</dbReference>
<dbReference type="Pfam" id="PF19026">
    <property type="entry name" value="UBA_HYPK"/>
    <property type="match status" value="1"/>
</dbReference>
<dbReference type="Gene3D" id="2.20.70.30">
    <property type="entry name" value="Nascent polypeptide-associated complex domain"/>
    <property type="match status" value="1"/>
</dbReference>
<dbReference type="PANTHER" id="PTHR21713">
    <property type="entry name" value="NASCENT POLYPEPTIDE ASSOCIATED COMPLEX ALPHA SUBUNIT-RELATED"/>
    <property type="match status" value="1"/>
</dbReference>
<sequence length="249" mass="27150">MAVLPNAILRQLHIATNCYFHLGKHFTSTMVEEVVQQKEKDEEVKKVTTDDASSNSSDAEGQDAENEADADEGEVTDAQKKVAEAAGLTEQVSGDKGSKQSRSEKKARKLFSKLGLKPVHGVSRVCIRKSKNILFVINKPDVYKSPGSDTYIVFGEAKIEDLSEHARFAAAERLKPSDAPMGGQGGRANVTQAEQEDESDQEGEIDATGIEEKDIELVCSQANVTRNRAIKALKKADNDIVNAIMELTM</sequence>
<evidence type="ECO:0000256" key="1">
    <source>
        <dbReference type="SAM" id="MobiDB-lite"/>
    </source>
</evidence>
<dbReference type="OrthoDB" id="3169036at2759"/>
<dbReference type="GO" id="GO:0005854">
    <property type="term" value="C:nascent polypeptide-associated complex"/>
    <property type="evidence" value="ECO:0007669"/>
    <property type="project" value="InterPro"/>
</dbReference>
<organism evidence="3 4">
    <name type="scientific">Toxocara canis</name>
    <name type="common">Canine roundworm</name>
    <dbReference type="NCBI Taxonomy" id="6265"/>
    <lineage>
        <taxon>Eukaryota</taxon>
        <taxon>Metazoa</taxon>
        <taxon>Ecdysozoa</taxon>
        <taxon>Nematoda</taxon>
        <taxon>Chromadorea</taxon>
        <taxon>Rhabditida</taxon>
        <taxon>Spirurina</taxon>
        <taxon>Ascaridomorpha</taxon>
        <taxon>Ascaridoidea</taxon>
        <taxon>Toxocaridae</taxon>
        <taxon>Toxocara</taxon>
    </lineage>
</organism>
<feature type="compositionally biased region" description="Acidic residues" evidence="1">
    <location>
        <begin position="194"/>
        <end position="205"/>
    </location>
</feature>
<dbReference type="Gene3D" id="1.10.8.10">
    <property type="entry name" value="DNA helicase RuvA subunit, C-terminal domain"/>
    <property type="match status" value="1"/>
</dbReference>
<feature type="region of interest" description="Disordered" evidence="1">
    <location>
        <begin position="176"/>
        <end position="209"/>
    </location>
</feature>
<feature type="compositionally biased region" description="Low complexity" evidence="1">
    <location>
        <begin position="50"/>
        <end position="59"/>
    </location>
</feature>
<proteinExistence type="predicted"/>
<dbReference type="InterPro" id="IPR044034">
    <property type="entry name" value="NAC-like_UBA"/>
</dbReference>
<comment type="caution">
    <text evidence="3">The sequence shown here is derived from an EMBL/GenBank/DDBJ whole genome shotgun (WGS) entry which is preliminary data.</text>
</comment>
<dbReference type="InterPro" id="IPR002715">
    <property type="entry name" value="Nas_poly-pep-assoc_cplx_dom"/>
</dbReference>
<dbReference type="InterPro" id="IPR016641">
    <property type="entry name" value="EGD2/NACA0like"/>
</dbReference>
<evidence type="ECO:0000313" key="4">
    <source>
        <dbReference type="Proteomes" id="UP000031036"/>
    </source>
</evidence>
<dbReference type="CDD" id="cd22054">
    <property type="entry name" value="NAC_NACA"/>
    <property type="match status" value="1"/>
</dbReference>
<evidence type="ECO:0000313" key="3">
    <source>
        <dbReference type="EMBL" id="KHN86921.1"/>
    </source>
</evidence>
<dbReference type="PROSITE" id="PS51151">
    <property type="entry name" value="NAC_AB"/>
    <property type="match status" value="1"/>
</dbReference>
<evidence type="ECO:0000259" key="2">
    <source>
        <dbReference type="PROSITE" id="PS51151"/>
    </source>
</evidence>
<feature type="compositionally biased region" description="Basic and acidic residues" evidence="1">
    <location>
        <begin position="38"/>
        <end position="49"/>
    </location>
</feature>
<feature type="domain" description="NAC-A/B" evidence="2">
    <location>
        <begin position="101"/>
        <end position="166"/>
    </location>
</feature>